<dbReference type="Proteomes" id="UP000093000">
    <property type="component" value="Unassembled WGS sequence"/>
</dbReference>
<sequence>MSKEKERSNQQWRETPPTYFLKKSSRILEESSKKELAQNMQRFQRDALQYKGGQWTKEEAIHKIFIPDYKKYNIDSYQFIVNKYKNAEKLWSMAREGSEIFQDLQHLVERGGRR</sequence>
<proteinExistence type="predicted"/>
<evidence type="ECO:0000313" key="2">
    <source>
        <dbReference type="Proteomes" id="UP000093000"/>
    </source>
</evidence>
<dbReference type="EMBL" id="LUGH01000053">
    <property type="protein sequence ID" value="OBZ90353.1"/>
    <property type="molecule type" value="Genomic_DNA"/>
</dbReference>
<keyword evidence="2" id="KW-1185">Reference proteome</keyword>
<name>A0A1C7NMG8_9FUNG</name>
<accession>A0A1C7NMG8</accession>
<dbReference type="STRING" id="101091.A0A1C7NMG8"/>
<dbReference type="OrthoDB" id="2267579at2759"/>
<evidence type="ECO:0000313" key="1">
    <source>
        <dbReference type="EMBL" id="OBZ90353.1"/>
    </source>
</evidence>
<protein>
    <submittedName>
        <fullName evidence="1">Uncharacterized protein</fullName>
    </submittedName>
</protein>
<gene>
    <name evidence="1" type="ORF">A0J61_01600</name>
</gene>
<dbReference type="InParanoid" id="A0A1C7NMG8"/>
<comment type="caution">
    <text evidence="1">The sequence shown here is derived from an EMBL/GenBank/DDBJ whole genome shotgun (WGS) entry which is preliminary data.</text>
</comment>
<dbReference type="AlphaFoldDB" id="A0A1C7NMG8"/>
<reference evidence="1 2" key="1">
    <citation type="submission" date="2016-03" db="EMBL/GenBank/DDBJ databases">
        <title>Choanephora cucurbitarum.</title>
        <authorList>
            <person name="Min B."/>
            <person name="Park H."/>
            <person name="Park J.-H."/>
            <person name="Shin H.-D."/>
            <person name="Choi I.-G."/>
        </authorList>
    </citation>
    <scope>NUCLEOTIDE SEQUENCE [LARGE SCALE GENOMIC DNA]</scope>
    <source>
        <strain evidence="1 2">KUS-F28377</strain>
    </source>
</reference>
<organism evidence="1 2">
    <name type="scientific">Choanephora cucurbitarum</name>
    <dbReference type="NCBI Taxonomy" id="101091"/>
    <lineage>
        <taxon>Eukaryota</taxon>
        <taxon>Fungi</taxon>
        <taxon>Fungi incertae sedis</taxon>
        <taxon>Mucoromycota</taxon>
        <taxon>Mucoromycotina</taxon>
        <taxon>Mucoromycetes</taxon>
        <taxon>Mucorales</taxon>
        <taxon>Mucorineae</taxon>
        <taxon>Choanephoraceae</taxon>
        <taxon>Choanephoroideae</taxon>
        <taxon>Choanephora</taxon>
    </lineage>
</organism>